<evidence type="ECO:0000256" key="12">
    <source>
        <dbReference type="ARBA" id="ARBA00049494"/>
    </source>
</evidence>
<dbReference type="InterPro" id="IPR002500">
    <property type="entry name" value="PAPS_reduct_dom"/>
</dbReference>
<keyword evidence="13" id="KW-1133">Transmembrane helix</keyword>
<keyword evidence="6" id="KW-0548">Nucleotidyltransferase</keyword>
<proteinExistence type="predicted"/>
<comment type="pathway">
    <text evidence="1">Cofactor biosynthesis; FAD biosynthesis; FAD from FMN: step 1/1.</text>
</comment>
<keyword evidence="5" id="KW-0808">Transferase</keyword>
<protein>
    <recommendedName>
        <fullName evidence="2">FAD synthase</fullName>
        <ecNumber evidence="2">2.7.7.2</ecNumber>
    </recommendedName>
    <alternativeName>
        <fullName evidence="10">FAD pyrophosphorylase</fullName>
    </alternativeName>
    <alternativeName>
        <fullName evidence="11">FMN adenylyltransferase</fullName>
    </alternativeName>
</protein>
<feature type="non-terminal residue" evidence="15">
    <location>
        <position position="1"/>
    </location>
</feature>
<dbReference type="GeneID" id="30963298"/>
<dbReference type="EC" id="2.7.7.2" evidence="2"/>
<evidence type="ECO:0000256" key="4">
    <source>
        <dbReference type="ARBA" id="ARBA00022643"/>
    </source>
</evidence>
<keyword evidence="7" id="KW-0547">Nucleotide-binding</keyword>
<dbReference type="AlphaFoldDB" id="A0A1D2VEA0"/>
<keyword evidence="13" id="KW-0472">Membrane</keyword>
<evidence type="ECO:0000256" key="11">
    <source>
        <dbReference type="ARBA" id="ARBA00031871"/>
    </source>
</evidence>
<reference evidence="16" key="1">
    <citation type="submission" date="2016-05" db="EMBL/GenBank/DDBJ databases">
        <title>Comparative genomics of biotechnologically important yeasts.</title>
        <authorList>
            <consortium name="DOE Joint Genome Institute"/>
            <person name="Riley R."/>
            <person name="Haridas S."/>
            <person name="Wolfe K.H."/>
            <person name="Lopes M.R."/>
            <person name="Hittinger C.T."/>
            <person name="Goker M."/>
            <person name="Salamov A."/>
            <person name="Wisecaver J."/>
            <person name="Long T.M."/>
            <person name="Aerts A.L."/>
            <person name="Barry K."/>
            <person name="Choi C."/>
            <person name="Clum A."/>
            <person name="Coughlan A.Y."/>
            <person name="Deshpande S."/>
            <person name="Douglass A.P."/>
            <person name="Hanson S.J."/>
            <person name="Klenk H.-P."/>
            <person name="Labutti K."/>
            <person name="Lapidus A."/>
            <person name="Lindquist E."/>
            <person name="Lipzen A."/>
            <person name="Meier-Kolthoff J.P."/>
            <person name="Ohm R.A."/>
            <person name="Otillar R.P."/>
            <person name="Pangilinan J."/>
            <person name="Peng Y."/>
            <person name="Rokas A."/>
            <person name="Rosa C.A."/>
            <person name="Scheuner C."/>
            <person name="Sibirny A.A."/>
            <person name="Slot J.C."/>
            <person name="Stielow J.B."/>
            <person name="Sun H."/>
            <person name="Kurtzman C.P."/>
            <person name="Blackwell M."/>
            <person name="Grigoriev I.V."/>
            <person name="Jeffries T.W."/>
        </authorList>
    </citation>
    <scope>NUCLEOTIDE SEQUENCE [LARGE SCALE GENOMIC DNA]</scope>
    <source>
        <strain evidence="16">DSM 1968</strain>
    </source>
</reference>
<dbReference type="Proteomes" id="UP000095038">
    <property type="component" value="Unassembled WGS sequence"/>
</dbReference>
<keyword evidence="16" id="KW-1185">Reference proteome</keyword>
<evidence type="ECO:0000256" key="9">
    <source>
        <dbReference type="ARBA" id="ARBA00022840"/>
    </source>
</evidence>
<evidence type="ECO:0000256" key="2">
    <source>
        <dbReference type="ARBA" id="ARBA00012393"/>
    </source>
</evidence>
<dbReference type="GO" id="GO:0006747">
    <property type="term" value="P:FAD biosynthetic process"/>
    <property type="evidence" value="ECO:0007669"/>
    <property type="project" value="TreeGrafter"/>
</dbReference>
<keyword evidence="13" id="KW-0812">Transmembrane</keyword>
<keyword evidence="8" id="KW-0274">FAD</keyword>
<dbReference type="EMBL" id="KV454483">
    <property type="protein sequence ID" value="ODV60014.1"/>
    <property type="molecule type" value="Genomic_DNA"/>
</dbReference>
<dbReference type="RefSeq" id="XP_020046321.1">
    <property type="nucleotide sequence ID" value="XM_020189662.1"/>
</dbReference>
<evidence type="ECO:0000256" key="6">
    <source>
        <dbReference type="ARBA" id="ARBA00022695"/>
    </source>
</evidence>
<evidence type="ECO:0000256" key="1">
    <source>
        <dbReference type="ARBA" id="ARBA00004726"/>
    </source>
</evidence>
<evidence type="ECO:0000313" key="15">
    <source>
        <dbReference type="EMBL" id="ODV60014.1"/>
    </source>
</evidence>
<dbReference type="STRING" id="1344418.A0A1D2VEA0"/>
<organism evidence="15 16">
    <name type="scientific">Ascoidea rubescens DSM 1968</name>
    <dbReference type="NCBI Taxonomy" id="1344418"/>
    <lineage>
        <taxon>Eukaryota</taxon>
        <taxon>Fungi</taxon>
        <taxon>Dikarya</taxon>
        <taxon>Ascomycota</taxon>
        <taxon>Saccharomycotina</taxon>
        <taxon>Saccharomycetes</taxon>
        <taxon>Ascoideaceae</taxon>
        <taxon>Ascoidea</taxon>
    </lineage>
</organism>
<comment type="catalytic activity">
    <reaction evidence="12">
        <text>FMN + ATP + H(+) = FAD + diphosphate</text>
        <dbReference type="Rhea" id="RHEA:17237"/>
        <dbReference type="ChEBI" id="CHEBI:15378"/>
        <dbReference type="ChEBI" id="CHEBI:30616"/>
        <dbReference type="ChEBI" id="CHEBI:33019"/>
        <dbReference type="ChEBI" id="CHEBI:57692"/>
        <dbReference type="ChEBI" id="CHEBI:58210"/>
        <dbReference type="EC" id="2.7.7.2"/>
    </reaction>
</comment>
<keyword evidence="4" id="KW-0288">FMN</keyword>
<evidence type="ECO:0000256" key="10">
    <source>
        <dbReference type="ARBA" id="ARBA00031145"/>
    </source>
</evidence>
<dbReference type="OrthoDB" id="270728at2759"/>
<evidence type="ECO:0000256" key="7">
    <source>
        <dbReference type="ARBA" id="ARBA00022741"/>
    </source>
</evidence>
<evidence type="ECO:0000256" key="13">
    <source>
        <dbReference type="SAM" id="Phobius"/>
    </source>
</evidence>
<gene>
    <name evidence="15" type="ORF">ASCRUDRAFT_20991</name>
</gene>
<name>A0A1D2VEA0_9ASCO</name>
<dbReference type="GO" id="GO:0003919">
    <property type="term" value="F:FMN adenylyltransferase activity"/>
    <property type="evidence" value="ECO:0007669"/>
    <property type="project" value="UniProtKB-EC"/>
</dbReference>
<dbReference type="InParanoid" id="A0A1D2VEA0"/>
<dbReference type="PANTHER" id="PTHR23293:SF9">
    <property type="entry name" value="FAD SYNTHASE"/>
    <property type="match status" value="1"/>
</dbReference>
<accession>A0A1D2VEA0</accession>
<evidence type="ECO:0000259" key="14">
    <source>
        <dbReference type="Pfam" id="PF01507"/>
    </source>
</evidence>
<dbReference type="SUPFAM" id="SSF52402">
    <property type="entry name" value="Adenine nucleotide alpha hydrolases-like"/>
    <property type="match status" value="1"/>
</dbReference>
<feature type="transmembrane region" description="Helical" evidence="13">
    <location>
        <begin position="19"/>
        <end position="36"/>
    </location>
</feature>
<evidence type="ECO:0000313" key="16">
    <source>
        <dbReference type="Proteomes" id="UP000095038"/>
    </source>
</evidence>
<feature type="domain" description="Phosphoadenosine phosphosulphate reductase" evidence="14">
    <location>
        <begin position="8"/>
        <end position="180"/>
    </location>
</feature>
<feature type="non-terminal residue" evidence="15">
    <location>
        <position position="194"/>
    </location>
</feature>
<evidence type="ECO:0000256" key="3">
    <source>
        <dbReference type="ARBA" id="ARBA00022630"/>
    </source>
</evidence>
<dbReference type="InterPro" id="IPR014729">
    <property type="entry name" value="Rossmann-like_a/b/a_fold"/>
</dbReference>
<dbReference type="GO" id="GO:0005524">
    <property type="term" value="F:ATP binding"/>
    <property type="evidence" value="ECO:0007669"/>
    <property type="project" value="UniProtKB-KW"/>
</dbReference>
<evidence type="ECO:0000256" key="5">
    <source>
        <dbReference type="ARBA" id="ARBA00022679"/>
    </source>
</evidence>
<sequence>NNRTITNISISFNGGKDCLVLLILYLAVIYDTIISVNKRGYNSNNNNHLEAIDSVYINYEETFPELESFIKETETKYNLQSEKFDKIQLKEGFENYLKLKPNKNYILIGIRRSDFRAETSQNLEFIQRTDNNWPEFNKVSPLLNWNNTDIWMFLLSLDIKYCELYNNGFTSLGGTNSTVPNPVLEKSSFESWPP</sequence>
<keyword evidence="3" id="KW-0285">Flavoprotein</keyword>
<evidence type="ECO:0000256" key="8">
    <source>
        <dbReference type="ARBA" id="ARBA00022827"/>
    </source>
</evidence>
<keyword evidence="9" id="KW-0067">ATP-binding</keyword>
<dbReference type="PANTHER" id="PTHR23293">
    <property type="entry name" value="FAD SYNTHETASE-RELATED FMN ADENYLYLTRANSFERASE"/>
    <property type="match status" value="1"/>
</dbReference>
<dbReference type="Gene3D" id="3.40.50.620">
    <property type="entry name" value="HUPs"/>
    <property type="match status" value="1"/>
</dbReference>
<dbReference type="Pfam" id="PF01507">
    <property type="entry name" value="PAPS_reduct"/>
    <property type="match status" value="1"/>
</dbReference>